<dbReference type="PANTHER" id="PTHR33361">
    <property type="entry name" value="GLR0591 PROTEIN"/>
    <property type="match status" value="1"/>
</dbReference>
<evidence type="ECO:0000313" key="3">
    <source>
        <dbReference type="Proteomes" id="UP000002432"/>
    </source>
</evidence>
<evidence type="ECO:0008006" key="4">
    <source>
        <dbReference type="Google" id="ProtNLM"/>
    </source>
</evidence>
<organism evidence="2 3">
    <name type="scientific">Koribacter versatilis (strain Ellin345)</name>
    <dbReference type="NCBI Taxonomy" id="204669"/>
    <lineage>
        <taxon>Bacteria</taxon>
        <taxon>Pseudomonadati</taxon>
        <taxon>Acidobacteriota</taxon>
        <taxon>Terriglobia</taxon>
        <taxon>Terriglobales</taxon>
        <taxon>Candidatus Korobacteraceae</taxon>
        <taxon>Candidatus Korobacter</taxon>
    </lineage>
</organism>
<dbReference type="EnsemblBacteria" id="ABF41950">
    <property type="protein sequence ID" value="ABF41950"/>
    <property type="gene ID" value="Acid345_2949"/>
</dbReference>
<feature type="signal peptide" evidence="1">
    <location>
        <begin position="1"/>
        <end position="21"/>
    </location>
</feature>
<accession>Q1IMF0</accession>
<dbReference type="Pfam" id="PF05960">
    <property type="entry name" value="DUF885"/>
    <property type="match status" value="1"/>
</dbReference>
<dbReference type="KEGG" id="aba:Acid345_2949"/>
<evidence type="ECO:0000313" key="2">
    <source>
        <dbReference type="EMBL" id="ABF41950.1"/>
    </source>
</evidence>
<dbReference type="PANTHER" id="PTHR33361:SF15">
    <property type="entry name" value="DUF885 FAMILY LIPOPROTEIN"/>
    <property type="match status" value="1"/>
</dbReference>
<dbReference type="STRING" id="204669.Acid345_2949"/>
<gene>
    <name evidence="2" type="ordered locus">Acid345_2949</name>
</gene>
<evidence type="ECO:0000256" key="1">
    <source>
        <dbReference type="SAM" id="SignalP"/>
    </source>
</evidence>
<keyword evidence="1" id="KW-0732">Signal</keyword>
<dbReference type="HOGENOM" id="CLU_028527_0_0_0"/>
<dbReference type="Proteomes" id="UP000002432">
    <property type="component" value="Chromosome"/>
</dbReference>
<name>Q1IMF0_KORVE</name>
<sequence length="635" mass="71799">MKVARILLCVFFVSCCSFLFAQSHKTTPEAPVTGTPSERLAKLSEQFLHESLQLSPVSASGAGYHTYVDPTSGRTVRLDAELDEMGTEDLAEQLKFYRHWRERLRSQAPYKSLDAQGHADWILLDDGISNNLLELEKVQNYKHNPTGWVELIGNGLFLNMSQEYAPKDQRMADAVSRIAQIARFIGQAKQQLMDSDPIYIKVAVEENSGNLGMIDDIGKELPASGAVRQKYDRFAPAAKKALTDFSQWMQTDLANRPTNGRNWRLGKEWYAERFRLVMETNVTPDVLLTDAETDMTSVRAEMLEIAVPMHKDMYPDHTDHADLSGVDRENKIIGEVLDRLGQEHPQRDQLMDYIQGDLQNIIDFIREHKIVALSARNNLKVVATPDFMRGVYSVAGFHAPPPLDPNTQAQYWVTPIDPKTADEKAESKLREYNNYTLHWLTIHEALPGHYIQFEHANNVEPPMRRLLRAYYGNGPYVEGWAEYIAGIMLDAGFADNDPRFRLIMKKIRLRVLANTILDIRMHTMDMSDDEAMSLMTKQAFQTDAEAQGKLQRAKLTATQLPTYYVGIRGWNDLRAKYKKAKGTAFTNLEFHNRALDLGPVPLPLAGEILLGIPANLSVGQSTSAAPAHKRATRKK</sequence>
<proteinExistence type="predicted"/>
<protein>
    <recommendedName>
        <fullName evidence="4">DUF885 domain-containing protein</fullName>
    </recommendedName>
</protein>
<dbReference type="AlphaFoldDB" id="Q1IMF0"/>
<dbReference type="eggNOG" id="COG4805">
    <property type="taxonomic scope" value="Bacteria"/>
</dbReference>
<feature type="chain" id="PRO_5004190950" description="DUF885 domain-containing protein" evidence="1">
    <location>
        <begin position="22"/>
        <end position="635"/>
    </location>
</feature>
<reference evidence="2 3" key="1">
    <citation type="journal article" date="2009" name="Appl. Environ. Microbiol.">
        <title>Three genomes from the phylum Acidobacteria provide insight into the lifestyles of these microorganisms in soils.</title>
        <authorList>
            <person name="Ward N.L."/>
            <person name="Challacombe J.F."/>
            <person name="Janssen P.H."/>
            <person name="Henrissat B."/>
            <person name="Coutinho P.M."/>
            <person name="Wu M."/>
            <person name="Xie G."/>
            <person name="Haft D.H."/>
            <person name="Sait M."/>
            <person name="Badger J."/>
            <person name="Barabote R.D."/>
            <person name="Bradley B."/>
            <person name="Brettin T.S."/>
            <person name="Brinkac L.M."/>
            <person name="Bruce D."/>
            <person name="Creasy T."/>
            <person name="Daugherty S.C."/>
            <person name="Davidsen T.M."/>
            <person name="DeBoy R.T."/>
            <person name="Detter J.C."/>
            <person name="Dodson R.J."/>
            <person name="Durkin A.S."/>
            <person name="Ganapathy A."/>
            <person name="Gwinn-Giglio M."/>
            <person name="Han C.S."/>
            <person name="Khouri H."/>
            <person name="Kiss H."/>
            <person name="Kothari S.P."/>
            <person name="Madupu R."/>
            <person name="Nelson K.E."/>
            <person name="Nelson W.C."/>
            <person name="Paulsen I."/>
            <person name="Penn K."/>
            <person name="Ren Q."/>
            <person name="Rosovitz M.J."/>
            <person name="Selengut J.D."/>
            <person name="Shrivastava S."/>
            <person name="Sullivan S.A."/>
            <person name="Tapia R."/>
            <person name="Thompson L.S."/>
            <person name="Watkins K.L."/>
            <person name="Yang Q."/>
            <person name="Yu C."/>
            <person name="Zafar N."/>
            <person name="Zhou L."/>
            <person name="Kuske C.R."/>
        </authorList>
    </citation>
    <scope>NUCLEOTIDE SEQUENCE [LARGE SCALE GENOMIC DNA]</scope>
    <source>
        <strain evidence="2 3">Ellin345</strain>
    </source>
</reference>
<dbReference type="InterPro" id="IPR010281">
    <property type="entry name" value="DUF885"/>
</dbReference>
<keyword evidence="3" id="KW-1185">Reference proteome</keyword>
<dbReference type="EMBL" id="CP000360">
    <property type="protein sequence ID" value="ABF41950.1"/>
    <property type="molecule type" value="Genomic_DNA"/>
</dbReference>
<dbReference type="OrthoDB" id="9769898at2"/>